<sequence>MIRKSAKRLSEKFMPNRNLERDEGLTHRALATARIFPLAFPPEGD</sequence>
<protein>
    <submittedName>
        <fullName evidence="1">Uncharacterized protein</fullName>
    </submittedName>
</protein>
<dbReference type="EMBL" id="VITY01000019">
    <property type="protein sequence ID" value="TWB88033.1"/>
    <property type="molecule type" value="Genomic_DNA"/>
</dbReference>
<dbReference type="Proteomes" id="UP000321304">
    <property type="component" value="Unassembled WGS sequence"/>
</dbReference>
<reference evidence="1 2" key="1">
    <citation type="submission" date="2019-06" db="EMBL/GenBank/DDBJ databases">
        <title>Genomic Encyclopedia of Type Strains, Phase IV (KMG-V): Genome sequencing to study the core and pangenomes of soil and plant-associated prokaryotes.</title>
        <authorList>
            <person name="Whitman W."/>
        </authorList>
    </citation>
    <scope>NUCLEOTIDE SEQUENCE [LARGE SCALE GENOMIC DNA]</scope>
    <source>
        <strain evidence="1 2">BR 10355</strain>
    </source>
</reference>
<gene>
    <name evidence="1" type="ORF">FBZ93_11922</name>
</gene>
<name>A0A560KXQ7_9BRAD</name>
<evidence type="ECO:0000313" key="2">
    <source>
        <dbReference type="Proteomes" id="UP000321304"/>
    </source>
</evidence>
<keyword evidence="2" id="KW-1185">Reference proteome</keyword>
<organism evidence="1 2">
    <name type="scientific">Bradyrhizobium macuxiense</name>
    <dbReference type="NCBI Taxonomy" id="1755647"/>
    <lineage>
        <taxon>Bacteria</taxon>
        <taxon>Pseudomonadati</taxon>
        <taxon>Pseudomonadota</taxon>
        <taxon>Alphaproteobacteria</taxon>
        <taxon>Hyphomicrobiales</taxon>
        <taxon>Nitrobacteraceae</taxon>
        <taxon>Bradyrhizobium</taxon>
    </lineage>
</organism>
<comment type="caution">
    <text evidence="1">The sequence shown here is derived from an EMBL/GenBank/DDBJ whole genome shotgun (WGS) entry which is preliminary data.</text>
</comment>
<accession>A0A560KXQ7</accession>
<evidence type="ECO:0000313" key="1">
    <source>
        <dbReference type="EMBL" id="TWB88033.1"/>
    </source>
</evidence>
<dbReference type="AlphaFoldDB" id="A0A560KXQ7"/>
<proteinExistence type="predicted"/>